<evidence type="ECO:0000313" key="5">
    <source>
        <dbReference type="Proteomes" id="UP000829925"/>
    </source>
</evidence>
<protein>
    <submittedName>
        <fullName evidence="4">Major royal jelly family protein</fullName>
    </submittedName>
</protein>
<comment type="subcellular location">
    <subcellularLocation>
        <location evidence="1">Secreted</location>
    </subcellularLocation>
</comment>
<sequence>MKSTILFLLLLAMSILPTAAQTTGTPLLQVAEFGKHQPIGVAVSQQGRIFVTFPKKDKNYDYAVAEIVNGQRRPYPNAEWNQWDSLQARTRFVSVQTVFVDQEDNLWVLDPSNPGDEAPLIAGIKLLKINLKTNQVERVYRFEDIPRERSGLNDVRIDTRRQVAYLSDPKLAAIVVLDLKTGKSRLVLQGHKSTMAEPGYVLRIDGKEVKDKTGKPFSSNVNGIALTHDFEYFYYRAINQTKLYRIKTEYLRDASLNTQQVAQHVETVGETGISHGMIADAAGNVYLTDSPNHAVRRVTPAGHLETVTQDPRLHWPDTFAIGPDGYLYLTAAQINLTPKWNNGEDKVQYPFRLYKMKIGK</sequence>
<feature type="chain" id="PRO_5035772998" evidence="3">
    <location>
        <begin position="20"/>
        <end position="360"/>
    </location>
</feature>
<accession>A0A8T9STN6</accession>
<reference evidence="4 5" key="1">
    <citation type="submission" date="2022-04" db="EMBL/GenBank/DDBJ databases">
        <title>Hymenobacter sp. isolated from the air.</title>
        <authorList>
            <person name="Won M."/>
            <person name="Lee C.-M."/>
            <person name="Woen H.-Y."/>
            <person name="Kwon S.-W."/>
        </authorList>
    </citation>
    <scope>NUCLEOTIDE SEQUENCE [LARGE SCALE GENOMIC DNA]</scope>
    <source>
        <strain evidence="5">5413 J-13</strain>
    </source>
</reference>
<evidence type="ECO:0000256" key="2">
    <source>
        <dbReference type="ARBA" id="ARBA00022525"/>
    </source>
</evidence>
<dbReference type="EMBL" id="CP095053">
    <property type="protein sequence ID" value="UOR05185.1"/>
    <property type="molecule type" value="Genomic_DNA"/>
</dbReference>
<dbReference type="Gene3D" id="2.120.10.30">
    <property type="entry name" value="TolB, C-terminal domain"/>
    <property type="match status" value="1"/>
</dbReference>
<dbReference type="PANTHER" id="PTHR10009">
    <property type="entry name" value="PROTEIN YELLOW-RELATED"/>
    <property type="match status" value="1"/>
</dbReference>
<evidence type="ECO:0000256" key="3">
    <source>
        <dbReference type="SAM" id="SignalP"/>
    </source>
</evidence>
<proteinExistence type="predicted"/>
<dbReference type="GO" id="GO:0005576">
    <property type="term" value="C:extracellular region"/>
    <property type="evidence" value="ECO:0007669"/>
    <property type="project" value="UniProtKB-SubCell"/>
</dbReference>
<feature type="signal peptide" evidence="3">
    <location>
        <begin position="1"/>
        <end position="19"/>
    </location>
</feature>
<dbReference type="InterPro" id="IPR017996">
    <property type="entry name" value="MRJP/yellow-related"/>
</dbReference>
<dbReference type="SUPFAM" id="SSF101898">
    <property type="entry name" value="NHL repeat"/>
    <property type="match status" value="1"/>
</dbReference>
<dbReference type="KEGG" id="haei:MUN82_19885"/>
<dbReference type="Pfam" id="PF03022">
    <property type="entry name" value="MRJP"/>
    <property type="match status" value="1"/>
</dbReference>
<name>A0A8T9STN6_9BACT</name>
<dbReference type="InterPro" id="IPR011042">
    <property type="entry name" value="6-blade_b-propeller_TolB-like"/>
</dbReference>
<keyword evidence="3" id="KW-0732">Signal</keyword>
<keyword evidence="2" id="KW-0964">Secreted</keyword>
<dbReference type="AlphaFoldDB" id="A0A8T9STN6"/>
<dbReference type="Proteomes" id="UP000829925">
    <property type="component" value="Chromosome"/>
</dbReference>
<dbReference type="RefSeq" id="WP_245093248.1">
    <property type="nucleotide sequence ID" value="NZ_CP095053.1"/>
</dbReference>
<keyword evidence="5" id="KW-1185">Reference proteome</keyword>
<evidence type="ECO:0000313" key="4">
    <source>
        <dbReference type="EMBL" id="UOR05185.1"/>
    </source>
</evidence>
<organism evidence="4 5">
    <name type="scientific">Hymenobacter aerilatus</name>
    <dbReference type="NCBI Taxonomy" id="2932251"/>
    <lineage>
        <taxon>Bacteria</taxon>
        <taxon>Pseudomonadati</taxon>
        <taxon>Bacteroidota</taxon>
        <taxon>Cytophagia</taxon>
        <taxon>Cytophagales</taxon>
        <taxon>Hymenobacteraceae</taxon>
        <taxon>Hymenobacter</taxon>
    </lineage>
</organism>
<gene>
    <name evidence="4" type="ORF">MUN82_19885</name>
</gene>
<evidence type="ECO:0000256" key="1">
    <source>
        <dbReference type="ARBA" id="ARBA00004613"/>
    </source>
</evidence>
<dbReference type="PANTHER" id="PTHR10009:SF18">
    <property type="entry name" value="PROTEIN YELLOW-LIKE PROTEIN"/>
    <property type="match status" value="1"/>
</dbReference>